<dbReference type="GeneID" id="89977680"/>
<dbReference type="Gene3D" id="3.60.15.10">
    <property type="entry name" value="Ribonuclease Z/Hydroxyacylglutathione hydrolase-like"/>
    <property type="match status" value="1"/>
</dbReference>
<evidence type="ECO:0000259" key="5">
    <source>
        <dbReference type="SMART" id="SM00849"/>
    </source>
</evidence>
<dbReference type="CDD" id="cd07730">
    <property type="entry name" value="metallo-hydrolase-like_MBL-fold"/>
    <property type="match status" value="1"/>
</dbReference>
<comment type="similarity">
    <text evidence="1">Belongs to the metallo-beta-lactamase superfamily.</text>
</comment>
<feature type="domain" description="Metallo-beta-lactamase" evidence="5">
    <location>
        <begin position="60"/>
        <end position="269"/>
    </location>
</feature>
<dbReference type="AlphaFoldDB" id="A0AAV9MUM9"/>
<dbReference type="Proteomes" id="UP001358417">
    <property type="component" value="Unassembled WGS sequence"/>
</dbReference>
<sequence length="390" mass="42917">MTSKSPEEFLATPKSCPTLELPDSTAIVNVQIIDTTTSLTVPMAPFAGPAQVGHESLLGPSISFLIHHGPTDKRVLFDLGSRKDWKNLPPAVLNIITSPGWGLEVTKDVREILTENGIDVEAGAIDCIIWSHWHYDHTGDPSTFPPLTSLIVGPGFKEAFIPAQCYPRNPNGMVLESDFAGREVKEINFNGSTVINGFKAFDFFGDGSFYLLDAPGHTIGHLCGLARVSSAPSTYVFMGGDAAHHGAEYRPTEYLPLPKQITPSPLPAHKHKHASFCPGEIFASIHSAPDKYATEPLYGVVEGVAYDTKAANQTIQDMTVFDANDDVFVIIAHDASLLHEEVEMRWFPNGDLSEWRKQGWKEKERWGFLKDFETALMQKDVVLSNNDKIV</sequence>
<dbReference type="GO" id="GO:0046872">
    <property type="term" value="F:metal ion binding"/>
    <property type="evidence" value="ECO:0007669"/>
    <property type="project" value="UniProtKB-KW"/>
</dbReference>
<dbReference type="SUPFAM" id="SSF56281">
    <property type="entry name" value="Metallo-hydrolase/oxidoreductase"/>
    <property type="match status" value="1"/>
</dbReference>
<gene>
    <name evidence="6" type="ORF">LTR84_009521</name>
</gene>
<dbReference type="RefSeq" id="XP_064700824.1">
    <property type="nucleotide sequence ID" value="XM_064853061.1"/>
</dbReference>
<comment type="caution">
    <text evidence="6">The sequence shown here is derived from an EMBL/GenBank/DDBJ whole genome shotgun (WGS) entry which is preliminary data.</text>
</comment>
<accession>A0AAV9MUM9</accession>
<reference evidence="6 7" key="1">
    <citation type="submission" date="2023-08" db="EMBL/GenBank/DDBJ databases">
        <title>Black Yeasts Isolated from many extreme environments.</title>
        <authorList>
            <person name="Coleine C."/>
            <person name="Stajich J.E."/>
            <person name="Selbmann L."/>
        </authorList>
    </citation>
    <scope>NUCLEOTIDE SEQUENCE [LARGE SCALE GENOMIC DNA]</scope>
    <source>
        <strain evidence="6 7">CCFEE 5792</strain>
    </source>
</reference>
<keyword evidence="7" id="KW-1185">Reference proteome</keyword>
<dbReference type="EMBL" id="JAVRRD010000039">
    <property type="protein sequence ID" value="KAK5045188.1"/>
    <property type="molecule type" value="Genomic_DNA"/>
</dbReference>
<dbReference type="GO" id="GO:0016787">
    <property type="term" value="F:hydrolase activity"/>
    <property type="evidence" value="ECO:0007669"/>
    <property type="project" value="UniProtKB-KW"/>
</dbReference>
<evidence type="ECO:0000313" key="7">
    <source>
        <dbReference type="Proteomes" id="UP001358417"/>
    </source>
</evidence>
<dbReference type="PANTHER" id="PTHR42978:SF5">
    <property type="entry name" value="METALLO-BETA-LACTAMASE DOMAIN-CONTAINING PROTEIN"/>
    <property type="match status" value="1"/>
</dbReference>
<protein>
    <recommendedName>
        <fullName evidence="5">Metallo-beta-lactamase domain-containing protein</fullName>
    </recommendedName>
</protein>
<dbReference type="SMART" id="SM00849">
    <property type="entry name" value="Lactamase_B"/>
    <property type="match status" value="1"/>
</dbReference>
<evidence type="ECO:0000256" key="4">
    <source>
        <dbReference type="ARBA" id="ARBA00022833"/>
    </source>
</evidence>
<dbReference type="InterPro" id="IPR051013">
    <property type="entry name" value="MBL_superfamily_lactonases"/>
</dbReference>
<evidence type="ECO:0000256" key="1">
    <source>
        <dbReference type="ARBA" id="ARBA00007749"/>
    </source>
</evidence>
<evidence type="ECO:0000313" key="6">
    <source>
        <dbReference type="EMBL" id="KAK5045188.1"/>
    </source>
</evidence>
<keyword evidence="2" id="KW-0479">Metal-binding</keyword>
<organism evidence="6 7">
    <name type="scientific">Exophiala bonariae</name>
    <dbReference type="NCBI Taxonomy" id="1690606"/>
    <lineage>
        <taxon>Eukaryota</taxon>
        <taxon>Fungi</taxon>
        <taxon>Dikarya</taxon>
        <taxon>Ascomycota</taxon>
        <taxon>Pezizomycotina</taxon>
        <taxon>Eurotiomycetes</taxon>
        <taxon>Chaetothyriomycetidae</taxon>
        <taxon>Chaetothyriales</taxon>
        <taxon>Herpotrichiellaceae</taxon>
        <taxon>Exophiala</taxon>
    </lineage>
</organism>
<keyword evidence="4" id="KW-0862">Zinc</keyword>
<dbReference type="InterPro" id="IPR001279">
    <property type="entry name" value="Metallo-B-lactamas"/>
</dbReference>
<name>A0AAV9MUM9_9EURO</name>
<proteinExistence type="inferred from homology"/>
<evidence type="ECO:0000256" key="2">
    <source>
        <dbReference type="ARBA" id="ARBA00022723"/>
    </source>
</evidence>
<evidence type="ECO:0000256" key="3">
    <source>
        <dbReference type="ARBA" id="ARBA00022801"/>
    </source>
</evidence>
<dbReference type="PANTHER" id="PTHR42978">
    <property type="entry name" value="QUORUM-QUENCHING LACTONASE YTNP-RELATED-RELATED"/>
    <property type="match status" value="1"/>
</dbReference>
<keyword evidence="3" id="KW-0378">Hydrolase</keyword>
<dbReference type="InterPro" id="IPR036866">
    <property type="entry name" value="RibonucZ/Hydroxyglut_hydro"/>
</dbReference>